<dbReference type="AlphaFoldDB" id="A0A1E4TCU4"/>
<name>A0A1E4TCU4_9ASCO</name>
<evidence type="ECO:0000256" key="2">
    <source>
        <dbReference type="SAM" id="SignalP"/>
    </source>
</evidence>
<feature type="signal peptide" evidence="2">
    <location>
        <begin position="1"/>
        <end position="19"/>
    </location>
</feature>
<accession>A0A1E4TCU4</accession>
<dbReference type="Proteomes" id="UP000095023">
    <property type="component" value="Unassembled WGS sequence"/>
</dbReference>
<feature type="chain" id="PRO_5009163189" evidence="2">
    <location>
        <begin position="20"/>
        <end position="230"/>
    </location>
</feature>
<feature type="compositionally biased region" description="Basic residues" evidence="1">
    <location>
        <begin position="65"/>
        <end position="78"/>
    </location>
</feature>
<dbReference type="EMBL" id="KV453843">
    <property type="protein sequence ID" value="ODV89468.1"/>
    <property type="molecule type" value="Genomic_DNA"/>
</dbReference>
<gene>
    <name evidence="3" type="ORF">CANCADRAFT_139835</name>
</gene>
<feature type="compositionally biased region" description="Acidic residues" evidence="1">
    <location>
        <begin position="84"/>
        <end position="94"/>
    </location>
</feature>
<protein>
    <submittedName>
        <fullName evidence="3">Uncharacterized protein</fullName>
    </submittedName>
</protein>
<feature type="region of interest" description="Disordered" evidence="1">
    <location>
        <begin position="59"/>
        <end position="97"/>
    </location>
</feature>
<organism evidence="3 4">
    <name type="scientific">Tortispora caseinolytica NRRL Y-17796</name>
    <dbReference type="NCBI Taxonomy" id="767744"/>
    <lineage>
        <taxon>Eukaryota</taxon>
        <taxon>Fungi</taxon>
        <taxon>Dikarya</taxon>
        <taxon>Ascomycota</taxon>
        <taxon>Saccharomycotina</taxon>
        <taxon>Trigonopsidomycetes</taxon>
        <taxon>Trigonopsidales</taxon>
        <taxon>Trigonopsidaceae</taxon>
        <taxon>Tortispora</taxon>
    </lineage>
</organism>
<evidence type="ECO:0000256" key="1">
    <source>
        <dbReference type="SAM" id="MobiDB-lite"/>
    </source>
</evidence>
<evidence type="ECO:0000313" key="4">
    <source>
        <dbReference type="Proteomes" id="UP000095023"/>
    </source>
</evidence>
<proteinExistence type="predicted"/>
<reference evidence="4" key="1">
    <citation type="submission" date="2016-02" db="EMBL/GenBank/DDBJ databases">
        <title>Comparative genomics of biotechnologically important yeasts.</title>
        <authorList>
            <consortium name="DOE Joint Genome Institute"/>
            <person name="Riley R."/>
            <person name="Haridas S."/>
            <person name="Wolfe K.H."/>
            <person name="Lopes M.R."/>
            <person name="Hittinger C.T."/>
            <person name="Goker M."/>
            <person name="Salamov A."/>
            <person name="Wisecaver J."/>
            <person name="Long T.M."/>
            <person name="Aerts A.L."/>
            <person name="Barry K."/>
            <person name="Choi C."/>
            <person name="Clum A."/>
            <person name="Coughlan A.Y."/>
            <person name="Deshpande S."/>
            <person name="Douglass A.P."/>
            <person name="Hanson S.J."/>
            <person name="Klenk H.-P."/>
            <person name="Labutti K."/>
            <person name="Lapidus A."/>
            <person name="Lindquist E."/>
            <person name="Lipzen A."/>
            <person name="Meier-Kolthoff J.P."/>
            <person name="Ohm R.A."/>
            <person name="Otillar R.P."/>
            <person name="Pangilinan J."/>
            <person name="Peng Y."/>
            <person name="Rokas A."/>
            <person name="Rosa C.A."/>
            <person name="Scheuner C."/>
            <person name="Sibirny A.A."/>
            <person name="Slot J.C."/>
            <person name="Stielow J.B."/>
            <person name="Sun H."/>
            <person name="Kurtzman C.P."/>
            <person name="Blackwell M."/>
            <person name="Jeffries T.W."/>
            <person name="Grigoriev I.V."/>
        </authorList>
    </citation>
    <scope>NUCLEOTIDE SEQUENCE [LARGE SCALE GENOMIC DNA]</scope>
    <source>
        <strain evidence="4">NRRL Y-17796</strain>
    </source>
</reference>
<evidence type="ECO:0000313" key="3">
    <source>
        <dbReference type="EMBL" id="ODV89468.1"/>
    </source>
</evidence>
<keyword evidence="4" id="KW-1185">Reference proteome</keyword>
<keyword evidence="2" id="KW-0732">Signal</keyword>
<sequence length="230" mass="24973">MRLSYIVLSLLVACPTVCADGRRVPGAGVNLKAGTRCRLRRPHTADTADNQHRYKLNLNMDGRPRRGRKRRPGGRCRRPRPEPDAESDDEDGSDGSDTIETVTFVEVQTVTAVDIQTVTAVDIQTITIVDIQTDTVVDIQTTTVVEPAPPAVTVEVTVTPAPEVIYATITSTITQNRTMSLFCTSQTLCDAELAEIGATVLVPWYPPAVSVYTPPSSVLKYSIQCNSSIS</sequence>